<dbReference type="PROSITE" id="PS51257">
    <property type="entry name" value="PROKAR_LIPOPROTEIN"/>
    <property type="match status" value="1"/>
</dbReference>
<dbReference type="Gene3D" id="3.90.640.20">
    <property type="entry name" value="Heat-shock cognate protein, ATPase"/>
    <property type="match status" value="1"/>
</dbReference>
<organism evidence="3 4">
    <name type="scientific">Rodentibacter trehalosifermentans</name>
    <dbReference type="NCBI Taxonomy" id="1908263"/>
    <lineage>
        <taxon>Bacteria</taxon>
        <taxon>Pseudomonadati</taxon>
        <taxon>Pseudomonadota</taxon>
        <taxon>Gammaproteobacteria</taxon>
        <taxon>Pasteurellales</taxon>
        <taxon>Pasteurellaceae</taxon>
        <taxon>Rodentibacter</taxon>
    </lineage>
</organism>
<protein>
    <recommendedName>
        <fullName evidence="2">DUF3298 domain-containing protein</fullName>
    </recommendedName>
</protein>
<evidence type="ECO:0000259" key="2">
    <source>
        <dbReference type="Pfam" id="PF11738"/>
    </source>
</evidence>
<evidence type="ECO:0000313" key="4">
    <source>
        <dbReference type="Proteomes" id="UP000188728"/>
    </source>
</evidence>
<proteinExistence type="predicted"/>
<dbReference type="Gene3D" id="3.30.565.40">
    <property type="entry name" value="Fervidobacterium nodosum Rt17-B1 like"/>
    <property type="match status" value="1"/>
</dbReference>
<feature type="coiled-coil region" evidence="1">
    <location>
        <begin position="21"/>
        <end position="55"/>
    </location>
</feature>
<accession>A0A1V3INC5</accession>
<dbReference type="EMBL" id="MLHK01000068">
    <property type="protein sequence ID" value="OOF43683.1"/>
    <property type="molecule type" value="Genomic_DNA"/>
</dbReference>
<feature type="domain" description="DUF3298" evidence="2">
    <location>
        <begin position="204"/>
        <end position="277"/>
    </location>
</feature>
<reference evidence="3 4" key="1">
    <citation type="submission" date="2016-10" db="EMBL/GenBank/DDBJ databases">
        <title>Rodentibacter gen. nov. and new species.</title>
        <authorList>
            <person name="Christensen H."/>
        </authorList>
    </citation>
    <scope>NUCLEOTIDE SEQUENCE [LARGE SCALE GENOMIC DNA]</scope>
    <source>
        <strain evidence="3 4">H1983213011</strain>
    </source>
</reference>
<name>A0A1V3INC5_9PAST</name>
<keyword evidence="1" id="KW-0175">Coiled coil</keyword>
<gene>
    <name evidence="3" type="ORF">BKK51_11020</name>
</gene>
<evidence type="ECO:0000313" key="3">
    <source>
        <dbReference type="EMBL" id="OOF43683.1"/>
    </source>
</evidence>
<dbReference type="Pfam" id="PF11738">
    <property type="entry name" value="DUF3298"/>
    <property type="match status" value="1"/>
</dbReference>
<dbReference type="Proteomes" id="UP000188728">
    <property type="component" value="Unassembled WGS sequence"/>
</dbReference>
<dbReference type="RefSeq" id="WP_077474605.1">
    <property type="nucleotide sequence ID" value="NZ_MLHK01000068.1"/>
</dbReference>
<sequence length="301" mass="34646">MKKTFISVAILAALFTTGCQDKEAQAKIEQLNQTVTQLTAENTQLKADLMTEKERVSKMIPAIFVEEDVVFKKSETIKYPKPQPEEEYLPEEGRIDYTISTLKTNIDWLNTLLWEELTRDGNNVPTREQVIQYYQKGFDETRRAMLEEPSLAFETNSWVNFIGQKEKLATFSIGTYDFTGGAHGMGGTRYLTVDLTSHKILKLNDLFDENSLPKVKALLWDNYTQQGTIKDEDTFTSKADFNISDNIYIDSEGVHFIYSAYAIAPYAAGEPDLTLNWWQLEPLLKAEFKQQNYVNFDRYKD</sequence>
<dbReference type="AlphaFoldDB" id="A0A1V3INC5"/>
<evidence type="ECO:0000256" key="1">
    <source>
        <dbReference type="SAM" id="Coils"/>
    </source>
</evidence>
<dbReference type="InterPro" id="IPR021729">
    <property type="entry name" value="DUF3298"/>
</dbReference>
<dbReference type="InterPro" id="IPR037126">
    <property type="entry name" value="PdaC/RsiV-like_sf"/>
</dbReference>
<comment type="caution">
    <text evidence="3">The sequence shown here is derived from an EMBL/GenBank/DDBJ whole genome shotgun (WGS) entry which is preliminary data.</text>
</comment>